<dbReference type="InterPro" id="IPR009057">
    <property type="entry name" value="Homeodomain-like_sf"/>
</dbReference>
<keyword evidence="2" id="KW-0229">DNA integration</keyword>
<dbReference type="SUPFAM" id="SSF46689">
    <property type="entry name" value="Homeodomain-like"/>
    <property type="match status" value="1"/>
</dbReference>
<dbReference type="FunFam" id="3.40.50.1390:FF:000001">
    <property type="entry name" value="DNA recombinase"/>
    <property type="match status" value="1"/>
</dbReference>
<dbReference type="SUPFAM" id="SSF53041">
    <property type="entry name" value="Resolvase-like"/>
    <property type="match status" value="1"/>
</dbReference>
<comment type="caution">
    <text evidence="9">The sequence shown here is derived from an EMBL/GenBank/DDBJ whole genome shotgun (WGS) entry which is preliminary data.</text>
</comment>
<evidence type="ECO:0000256" key="7">
    <source>
        <dbReference type="PROSITE-ProRule" id="PRU10137"/>
    </source>
</evidence>
<evidence type="ECO:0000256" key="4">
    <source>
        <dbReference type="ARBA" id="ARBA00023125"/>
    </source>
</evidence>
<keyword evidence="3" id="KW-0230">DNA invertase</keyword>
<evidence type="ECO:0000259" key="8">
    <source>
        <dbReference type="PROSITE" id="PS51736"/>
    </source>
</evidence>
<evidence type="ECO:0000256" key="5">
    <source>
        <dbReference type="ARBA" id="ARBA00023172"/>
    </source>
</evidence>
<dbReference type="Pfam" id="PF00239">
    <property type="entry name" value="Resolvase"/>
    <property type="match status" value="1"/>
</dbReference>
<dbReference type="GO" id="GO:0000150">
    <property type="term" value="F:DNA strand exchange activity"/>
    <property type="evidence" value="ECO:0007669"/>
    <property type="project" value="UniProtKB-KW"/>
</dbReference>
<reference evidence="9 10" key="1">
    <citation type="submission" date="2019-03" db="EMBL/GenBank/DDBJ databases">
        <title>Genomic Encyclopedia of Type Strains, Phase IV (KMG-IV): sequencing the most valuable type-strain genomes for metagenomic binning, comparative biology and taxonomic classification.</title>
        <authorList>
            <person name="Goeker M."/>
        </authorList>
    </citation>
    <scope>NUCLEOTIDE SEQUENCE [LARGE SCALE GENOMIC DNA]</scope>
    <source>
        <strain evidence="9 10">DSM 19345</strain>
    </source>
</reference>
<dbReference type="RefSeq" id="WP_132807968.1">
    <property type="nucleotide sequence ID" value="NZ_SMAK01000019.1"/>
</dbReference>
<dbReference type="SMART" id="SM00857">
    <property type="entry name" value="Resolvase"/>
    <property type="match status" value="1"/>
</dbReference>
<name>A0A4R3LXJ3_9HYPH</name>
<dbReference type="InterPro" id="IPR006119">
    <property type="entry name" value="Resolv_N"/>
</dbReference>
<organism evidence="9 10">
    <name type="scientific">Tepidamorphus gemmatus</name>
    <dbReference type="NCBI Taxonomy" id="747076"/>
    <lineage>
        <taxon>Bacteria</taxon>
        <taxon>Pseudomonadati</taxon>
        <taxon>Pseudomonadota</taxon>
        <taxon>Alphaproteobacteria</taxon>
        <taxon>Hyphomicrobiales</taxon>
        <taxon>Tepidamorphaceae</taxon>
        <taxon>Tepidamorphus</taxon>
    </lineage>
</organism>
<dbReference type="InterPro" id="IPR050639">
    <property type="entry name" value="SSR_resolvase"/>
</dbReference>
<proteinExistence type="inferred from homology"/>
<dbReference type="PANTHER" id="PTHR30461">
    <property type="entry name" value="DNA-INVERTASE FROM LAMBDOID PROPHAGE"/>
    <property type="match status" value="1"/>
</dbReference>
<gene>
    <name evidence="9" type="ORF">EDC22_1195</name>
</gene>
<accession>A0A4R3LXJ3</accession>
<dbReference type="InterPro" id="IPR006120">
    <property type="entry name" value="Resolvase_HTH_dom"/>
</dbReference>
<dbReference type="PROSITE" id="PS00397">
    <property type="entry name" value="RECOMBINASES_1"/>
    <property type="match status" value="1"/>
</dbReference>
<feature type="active site" description="O-(5'-phospho-DNA)-serine intermediate" evidence="6 7">
    <location>
        <position position="9"/>
    </location>
</feature>
<dbReference type="PANTHER" id="PTHR30461:SF2">
    <property type="entry name" value="SERINE RECOMBINASE PINE-RELATED"/>
    <property type="match status" value="1"/>
</dbReference>
<dbReference type="AlphaFoldDB" id="A0A4R3LXJ3"/>
<dbReference type="InterPro" id="IPR006118">
    <property type="entry name" value="Recombinase_CS"/>
</dbReference>
<evidence type="ECO:0000256" key="2">
    <source>
        <dbReference type="ARBA" id="ARBA00022908"/>
    </source>
</evidence>
<keyword evidence="5" id="KW-0233">DNA recombination</keyword>
<keyword evidence="10" id="KW-1185">Reference proteome</keyword>
<sequence length="220" mass="24178">MQIGYARVSTDAQDLTTQRELLAAAGCQRIFAEKITGTRADRPELARMIDHLRAGDVVTVTSLDRLARSTRDLLDIAERLQAIGAGLRSLSEPWADTTTPAGKMVLTVFAGIAEFERSLIVERTRRGREAARRRGVQFGRRPALTPAQVSHARELLADGRAVPEVATLLNVHRATLYRTLERSEEVSRAEAKRRGAFIEDAMSEADAMEAVQDERQGAGA</sequence>
<evidence type="ECO:0000313" key="9">
    <source>
        <dbReference type="EMBL" id="TCT03435.1"/>
    </source>
</evidence>
<dbReference type="Pfam" id="PF02796">
    <property type="entry name" value="HTH_7"/>
    <property type="match status" value="1"/>
</dbReference>
<dbReference type="CDD" id="cd00569">
    <property type="entry name" value="HTH_Hin_like"/>
    <property type="match status" value="1"/>
</dbReference>
<dbReference type="GO" id="GO:0003677">
    <property type="term" value="F:DNA binding"/>
    <property type="evidence" value="ECO:0007669"/>
    <property type="project" value="UniProtKB-KW"/>
</dbReference>
<dbReference type="Gene3D" id="1.10.10.60">
    <property type="entry name" value="Homeodomain-like"/>
    <property type="match status" value="1"/>
</dbReference>
<dbReference type="EMBL" id="SMAK01000019">
    <property type="protein sequence ID" value="TCT03435.1"/>
    <property type="molecule type" value="Genomic_DNA"/>
</dbReference>
<keyword evidence="4" id="KW-0238">DNA-binding</keyword>
<dbReference type="Proteomes" id="UP000295678">
    <property type="component" value="Unassembled WGS sequence"/>
</dbReference>
<dbReference type="InterPro" id="IPR036162">
    <property type="entry name" value="Resolvase-like_N_sf"/>
</dbReference>
<dbReference type="Gene3D" id="3.40.50.1390">
    <property type="entry name" value="Resolvase, N-terminal catalytic domain"/>
    <property type="match status" value="1"/>
</dbReference>
<dbReference type="OrthoDB" id="9800103at2"/>
<dbReference type="GO" id="GO:0015074">
    <property type="term" value="P:DNA integration"/>
    <property type="evidence" value="ECO:0007669"/>
    <property type="project" value="UniProtKB-KW"/>
</dbReference>
<protein>
    <submittedName>
        <fullName evidence="9">DNA invertase Pin-like site-specific DNA recombinase</fullName>
    </submittedName>
</protein>
<evidence type="ECO:0000256" key="6">
    <source>
        <dbReference type="PIRSR" id="PIRSR606118-50"/>
    </source>
</evidence>
<evidence type="ECO:0000256" key="1">
    <source>
        <dbReference type="ARBA" id="ARBA00009913"/>
    </source>
</evidence>
<evidence type="ECO:0000256" key="3">
    <source>
        <dbReference type="ARBA" id="ARBA00023100"/>
    </source>
</evidence>
<dbReference type="PROSITE" id="PS51736">
    <property type="entry name" value="RECOMBINASES_3"/>
    <property type="match status" value="1"/>
</dbReference>
<feature type="domain" description="Resolvase/invertase-type recombinase catalytic" evidence="8">
    <location>
        <begin position="1"/>
        <end position="135"/>
    </location>
</feature>
<comment type="similarity">
    <text evidence="1">Belongs to the site-specific recombinase resolvase family.</text>
</comment>
<evidence type="ECO:0000313" key="10">
    <source>
        <dbReference type="Proteomes" id="UP000295678"/>
    </source>
</evidence>
<dbReference type="CDD" id="cd03768">
    <property type="entry name" value="SR_ResInv"/>
    <property type="match status" value="1"/>
</dbReference>